<dbReference type="EMBL" id="CP036265">
    <property type="protein sequence ID" value="QDT16251.1"/>
    <property type="molecule type" value="Genomic_DNA"/>
</dbReference>
<dbReference type="Gene3D" id="2.130.10.10">
    <property type="entry name" value="YVTN repeat-like/Quinoprotein amine dehydrogenase"/>
    <property type="match status" value="1"/>
</dbReference>
<evidence type="ECO:0000256" key="1">
    <source>
        <dbReference type="SAM" id="MobiDB-lite"/>
    </source>
</evidence>
<dbReference type="InterPro" id="IPR011047">
    <property type="entry name" value="Quinoprotein_ADH-like_sf"/>
</dbReference>
<dbReference type="Pfam" id="PF13360">
    <property type="entry name" value="PQQ_2"/>
    <property type="match status" value="1"/>
</dbReference>
<evidence type="ECO:0000313" key="3">
    <source>
        <dbReference type="EMBL" id="QDT16251.1"/>
    </source>
</evidence>
<keyword evidence="4" id="KW-1185">Reference proteome</keyword>
<accession>A0A517PA46</accession>
<dbReference type="InterPro" id="IPR015943">
    <property type="entry name" value="WD40/YVTN_repeat-like_dom_sf"/>
</dbReference>
<feature type="region of interest" description="Disordered" evidence="1">
    <location>
        <begin position="218"/>
        <end position="250"/>
    </location>
</feature>
<feature type="domain" description="Pyrrolo-quinoline quinone repeat" evidence="2">
    <location>
        <begin position="102"/>
        <end position="384"/>
    </location>
</feature>
<dbReference type="SUPFAM" id="SSF50998">
    <property type="entry name" value="Quinoprotein alcohol dehydrogenase-like"/>
    <property type="match status" value="1"/>
</dbReference>
<dbReference type="Proteomes" id="UP000318741">
    <property type="component" value="Chromosome"/>
</dbReference>
<gene>
    <name evidence="3" type="ORF">CA12_23510</name>
</gene>
<dbReference type="KEGG" id="acaf:CA12_23510"/>
<dbReference type="PANTHER" id="PTHR34512:SF30">
    <property type="entry name" value="OUTER MEMBRANE PROTEIN ASSEMBLY FACTOR BAMB"/>
    <property type="match status" value="1"/>
</dbReference>
<sequence length="462" mass="48394">MARVSPFAPFRFAPAEARPMRLPVSCVALLCLAAPAVGAEKFDWPQWQGPDRDAVSQETGLLQEWPEGGPPLAWRVEGLGGGDSAPAVADGRVVGMSARDGKEIVWALSEADGSELWATPLGSAVDQDARQSQEGPGGTPTIDGDKLYAIGMGGAVACLNVADGKILWQRSMTEDFGGVVPRWSYRESPLIDGDKVFCTPGGPEALMVALDKNTGETVWTTPPPPAAAPADDDTAPQGRRGRRGGGGPSSGAAYASPILVEAAGRRQVVQLAAEALVGVAVDTGELLWQYAAPANRNKINCSTPLYEGGLVFASSAYGNGGGAAKLTEEPGGGVQAEEVYFAREMQNHHGGMVVAGGALYGANGGNEGGFLTCLDFATGEILWRDRDAPKGSLMMAGGRIYLRAEGGELLLIEPSRENLIVKGRFDQPDRTSSPAWAHPVVANGTLYVRDQDTLFAYDVTAN</sequence>
<dbReference type="PANTHER" id="PTHR34512">
    <property type="entry name" value="CELL SURFACE PROTEIN"/>
    <property type="match status" value="1"/>
</dbReference>
<dbReference type="AlphaFoldDB" id="A0A517PA46"/>
<dbReference type="SMART" id="SM00564">
    <property type="entry name" value="PQQ"/>
    <property type="match status" value="5"/>
</dbReference>
<dbReference type="InterPro" id="IPR018391">
    <property type="entry name" value="PQQ_b-propeller_rpt"/>
</dbReference>
<reference evidence="3 4" key="1">
    <citation type="submission" date="2019-02" db="EMBL/GenBank/DDBJ databases">
        <title>Deep-cultivation of Planctomycetes and their phenomic and genomic characterization uncovers novel biology.</title>
        <authorList>
            <person name="Wiegand S."/>
            <person name="Jogler M."/>
            <person name="Boedeker C."/>
            <person name="Pinto D."/>
            <person name="Vollmers J."/>
            <person name="Rivas-Marin E."/>
            <person name="Kohn T."/>
            <person name="Peeters S.H."/>
            <person name="Heuer A."/>
            <person name="Rast P."/>
            <person name="Oberbeckmann S."/>
            <person name="Bunk B."/>
            <person name="Jeske O."/>
            <person name="Meyerdierks A."/>
            <person name="Storesund J.E."/>
            <person name="Kallscheuer N."/>
            <person name="Luecker S."/>
            <person name="Lage O.M."/>
            <person name="Pohl T."/>
            <person name="Merkel B.J."/>
            <person name="Hornburger P."/>
            <person name="Mueller R.-W."/>
            <person name="Bruemmer F."/>
            <person name="Labrenz M."/>
            <person name="Spormann A.M."/>
            <person name="Op den Camp H."/>
            <person name="Overmann J."/>
            <person name="Amann R."/>
            <person name="Jetten M.S.M."/>
            <person name="Mascher T."/>
            <person name="Medema M.H."/>
            <person name="Devos D.P."/>
            <person name="Kaster A.-K."/>
            <person name="Ovreas L."/>
            <person name="Rohde M."/>
            <person name="Galperin M.Y."/>
            <person name="Jogler C."/>
        </authorList>
    </citation>
    <scope>NUCLEOTIDE SEQUENCE [LARGE SCALE GENOMIC DNA]</scope>
    <source>
        <strain evidence="3 4">CA12</strain>
    </source>
</reference>
<proteinExistence type="predicted"/>
<organism evidence="3 4">
    <name type="scientific">Alienimonas californiensis</name>
    <dbReference type="NCBI Taxonomy" id="2527989"/>
    <lineage>
        <taxon>Bacteria</taxon>
        <taxon>Pseudomonadati</taxon>
        <taxon>Planctomycetota</taxon>
        <taxon>Planctomycetia</taxon>
        <taxon>Planctomycetales</taxon>
        <taxon>Planctomycetaceae</taxon>
        <taxon>Alienimonas</taxon>
    </lineage>
</organism>
<evidence type="ECO:0000259" key="2">
    <source>
        <dbReference type="Pfam" id="PF13360"/>
    </source>
</evidence>
<name>A0A517PA46_9PLAN</name>
<protein>
    <submittedName>
        <fullName evidence="3">Outer membrane biogenesis protein BamB</fullName>
    </submittedName>
</protein>
<dbReference type="InterPro" id="IPR002372">
    <property type="entry name" value="PQQ_rpt_dom"/>
</dbReference>
<evidence type="ECO:0000313" key="4">
    <source>
        <dbReference type="Proteomes" id="UP000318741"/>
    </source>
</evidence>